<feature type="region of interest" description="Disordered" evidence="1">
    <location>
        <begin position="97"/>
        <end position="151"/>
    </location>
</feature>
<protein>
    <submittedName>
        <fullName evidence="2">Uncharacterized protein</fullName>
    </submittedName>
</protein>
<dbReference type="Proteomes" id="UP001066276">
    <property type="component" value="Chromosome 1_1"/>
</dbReference>
<gene>
    <name evidence="2" type="ORF">NDU88_001029</name>
</gene>
<feature type="compositionally biased region" description="Basic and acidic residues" evidence="1">
    <location>
        <begin position="97"/>
        <end position="112"/>
    </location>
</feature>
<evidence type="ECO:0000313" key="2">
    <source>
        <dbReference type="EMBL" id="KAJ1213392.1"/>
    </source>
</evidence>
<keyword evidence="3" id="KW-1185">Reference proteome</keyword>
<dbReference type="EMBL" id="JANPWB010000001">
    <property type="protein sequence ID" value="KAJ1213392.1"/>
    <property type="molecule type" value="Genomic_DNA"/>
</dbReference>
<comment type="caution">
    <text evidence="2">The sequence shown here is derived from an EMBL/GenBank/DDBJ whole genome shotgun (WGS) entry which is preliminary data.</text>
</comment>
<evidence type="ECO:0000313" key="3">
    <source>
        <dbReference type="Proteomes" id="UP001066276"/>
    </source>
</evidence>
<evidence type="ECO:0000256" key="1">
    <source>
        <dbReference type="SAM" id="MobiDB-lite"/>
    </source>
</evidence>
<proteinExistence type="predicted"/>
<dbReference type="AlphaFoldDB" id="A0AAV7WLA4"/>
<organism evidence="2 3">
    <name type="scientific">Pleurodeles waltl</name>
    <name type="common">Iberian ribbed newt</name>
    <dbReference type="NCBI Taxonomy" id="8319"/>
    <lineage>
        <taxon>Eukaryota</taxon>
        <taxon>Metazoa</taxon>
        <taxon>Chordata</taxon>
        <taxon>Craniata</taxon>
        <taxon>Vertebrata</taxon>
        <taxon>Euteleostomi</taxon>
        <taxon>Amphibia</taxon>
        <taxon>Batrachia</taxon>
        <taxon>Caudata</taxon>
        <taxon>Salamandroidea</taxon>
        <taxon>Salamandridae</taxon>
        <taxon>Pleurodelinae</taxon>
        <taxon>Pleurodeles</taxon>
    </lineage>
</organism>
<accession>A0AAV7WLA4</accession>
<reference evidence="2" key="1">
    <citation type="journal article" date="2022" name="bioRxiv">
        <title>Sequencing and chromosome-scale assembly of the giantPleurodeles waltlgenome.</title>
        <authorList>
            <person name="Brown T."/>
            <person name="Elewa A."/>
            <person name="Iarovenko S."/>
            <person name="Subramanian E."/>
            <person name="Araus A.J."/>
            <person name="Petzold A."/>
            <person name="Susuki M."/>
            <person name="Suzuki K.-i.T."/>
            <person name="Hayashi T."/>
            <person name="Toyoda A."/>
            <person name="Oliveira C."/>
            <person name="Osipova E."/>
            <person name="Leigh N.D."/>
            <person name="Simon A."/>
            <person name="Yun M.H."/>
        </authorList>
    </citation>
    <scope>NUCLEOTIDE SEQUENCE</scope>
    <source>
        <strain evidence="2">20211129_DDA</strain>
        <tissue evidence="2">Liver</tissue>
    </source>
</reference>
<name>A0AAV7WLA4_PLEWA</name>
<sequence length="151" mass="16733">MRTEARGLLEPLTLHRAHTWEKQACKSLLLLTALCDTGSYRGHGHRQRLSRQKRAAMELDSISGELTCERHACWPRCHCTLSARCARWTRRAQEACSHEHTSHSAAIRREGEGSSLPLETPPQKGTDTPAGLRAAETVAPSSAPRISSERS</sequence>